<name>A0A2N5IVP7_9BIFI</name>
<keyword evidence="2" id="KW-1185">Reference proteome</keyword>
<evidence type="ECO:0000313" key="2">
    <source>
        <dbReference type="Proteomes" id="UP000235034"/>
    </source>
</evidence>
<dbReference type="OrthoDB" id="3267958at2"/>
<organism evidence="1 2">
    <name type="scientific">Bifidobacterium parmae</name>
    <dbReference type="NCBI Taxonomy" id="361854"/>
    <lineage>
        <taxon>Bacteria</taxon>
        <taxon>Bacillati</taxon>
        <taxon>Actinomycetota</taxon>
        <taxon>Actinomycetes</taxon>
        <taxon>Bifidobacteriales</taxon>
        <taxon>Bifidobacteriaceae</taxon>
        <taxon>Bifidobacterium</taxon>
    </lineage>
</organism>
<dbReference type="EMBL" id="NMWT01000036">
    <property type="protein sequence ID" value="PLS26031.1"/>
    <property type="molecule type" value="Genomic_DNA"/>
</dbReference>
<protein>
    <submittedName>
        <fullName evidence="1">Uncharacterized protein</fullName>
    </submittedName>
</protein>
<evidence type="ECO:0000313" key="1">
    <source>
        <dbReference type="EMBL" id="PLS26031.1"/>
    </source>
</evidence>
<proteinExistence type="predicted"/>
<comment type="caution">
    <text evidence="1">The sequence shown here is derived from an EMBL/GenBank/DDBJ whole genome shotgun (WGS) entry which is preliminary data.</text>
</comment>
<dbReference type="Proteomes" id="UP000235034">
    <property type="component" value="Unassembled WGS sequence"/>
</dbReference>
<accession>A0A2N5IVP7</accession>
<sequence length="385" mass="43272">MELAATRAAARTWRQVNPGDIRATWKTISIRLAATLAAIQTQTVGTVADANPMTLAEQGDYVAPAGFLDPTAFAGWAPSGIPLADYLQTPALTSLHAIRTGRPITEALQAGQSTLMMLTALAVTDTARQAEQADIALRAKVGFVRVESASCCDRCMILAGKWYRFNEGFLRHPHCHGRHLPCRKDTAAEEGWVSDPMDAFRALSREEQDRRFGPANAQAIRDGADIYQVVNARRGMQRLRRGYTAMTTSEGMSRYGWARMMAEENGRPLKRRLTPDAIYTLTRGDRAKTIEALKRNGYIIPNGWRADVPDIRRKRWRHDNTYRQGRRETITAAQKRVQSATLQWQAVLEGRNPYDARMPLTPDIAADVERRYRRWLATNGQIYTQ</sequence>
<dbReference type="AlphaFoldDB" id="A0A2N5IVP7"/>
<gene>
    <name evidence="1" type="ORF">Uis4E_2206</name>
</gene>
<reference evidence="1 2" key="1">
    <citation type="submission" date="2017-07" db="EMBL/GenBank/DDBJ databases">
        <title>Bifidobacterium novel species.</title>
        <authorList>
            <person name="Lugli G.A."/>
            <person name="Milani C."/>
            <person name="Duranti S."/>
            <person name="Mangifesta M."/>
        </authorList>
    </citation>
    <scope>NUCLEOTIDE SEQUENCE [LARGE SCALE GENOMIC DNA]</scope>
    <source>
        <strain evidence="1 2">77</strain>
    </source>
</reference>